<dbReference type="PANTHER" id="PTHR24104:SF25">
    <property type="entry name" value="PROTEIN LIN-41"/>
    <property type="match status" value="1"/>
</dbReference>
<dbReference type="Gene3D" id="2.120.10.30">
    <property type="entry name" value="TolB, C-terminal domain"/>
    <property type="match status" value="2"/>
</dbReference>
<organism evidence="2">
    <name type="scientific">marine metagenome</name>
    <dbReference type="NCBI Taxonomy" id="408172"/>
    <lineage>
        <taxon>unclassified sequences</taxon>
        <taxon>metagenomes</taxon>
        <taxon>ecological metagenomes</taxon>
    </lineage>
</organism>
<dbReference type="PANTHER" id="PTHR24104">
    <property type="entry name" value="E3 UBIQUITIN-PROTEIN LIGASE NHLRC1-RELATED"/>
    <property type="match status" value="1"/>
</dbReference>
<dbReference type="AlphaFoldDB" id="A0A381VCZ9"/>
<gene>
    <name evidence="2" type="ORF">METZ01_LOCUS90107</name>
</gene>
<keyword evidence="1" id="KW-0677">Repeat</keyword>
<protein>
    <recommendedName>
        <fullName evidence="3">SMP-30/Gluconolactonase/LRE-like region domain-containing protein</fullName>
    </recommendedName>
</protein>
<sequence length="379" mass="42508">MTLVITLVGTLASSVVIAGCSGENQVAPASDSEAAAVKGGDDRTGHYDVVVDWWKVAADHDDEWSWGQVAGVAVDTSDRILAVTRGDWPANRREPRNGRLRRTNFIVVADGDGNIVEQWSQWDSILTLPHQIYISPYDPERHVWVIDSGGGEGHHQVLKFTNDGSELVMQLGEKNHPTTRDQARSNPNPGPYTYGWPSKLAFFPDGSFLLADGYWNSRVIKYTEEGEFVSEFGSLGDGPGEFDLLHGLAVDRNRRIYVGDRTNNRIQVFTEDGEFIQEWPDIYDPVNIYIDVNDWVWVISARLNRILKYNTDGELQYHWGTYGETAGTWEGGLSRPHQLDMDEDGTIYIANYDGGWVNKFIPKPDADPSKVLGKRLLLH</sequence>
<dbReference type="Pfam" id="PF01436">
    <property type="entry name" value="NHL"/>
    <property type="match status" value="1"/>
</dbReference>
<dbReference type="InterPro" id="IPR011042">
    <property type="entry name" value="6-blade_b-propeller_TolB-like"/>
</dbReference>
<name>A0A381VCZ9_9ZZZZ</name>
<dbReference type="PROSITE" id="PS51125">
    <property type="entry name" value="NHL"/>
    <property type="match status" value="1"/>
</dbReference>
<dbReference type="InterPro" id="IPR050952">
    <property type="entry name" value="TRIM-NHL_E3_ligases"/>
</dbReference>
<accession>A0A381VCZ9</accession>
<dbReference type="InterPro" id="IPR001258">
    <property type="entry name" value="NHL_repeat"/>
</dbReference>
<proteinExistence type="predicted"/>
<evidence type="ECO:0008006" key="3">
    <source>
        <dbReference type="Google" id="ProtNLM"/>
    </source>
</evidence>
<reference evidence="2" key="1">
    <citation type="submission" date="2018-05" db="EMBL/GenBank/DDBJ databases">
        <authorList>
            <person name="Lanie J.A."/>
            <person name="Ng W.-L."/>
            <person name="Kazmierczak K.M."/>
            <person name="Andrzejewski T.M."/>
            <person name="Davidsen T.M."/>
            <person name="Wayne K.J."/>
            <person name="Tettelin H."/>
            <person name="Glass J.I."/>
            <person name="Rusch D."/>
            <person name="Podicherti R."/>
            <person name="Tsui H.-C.T."/>
            <person name="Winkler M.E."/>
        </authorList>
    </citation>
    <scope>NUCLEOTIDE SEQUENCE</scope>
</reference>
<dbReference type="EMBL" id="UINC01008270">
    <property type="protein sequence ID" value="SVA37253.1"/>
    <property type="molecule type" value="Genomic_DNA"/>
</dbReference>
<dbReference type="SUPFAM" id="SSF101898">
    <property type="entry name" value="NHL repeat"/>
    <property type="match status" value="1"/>
</dbReference>
<evidence type="ECO:0000256" key="1">
    <source>
        <dbReference type="ARBA" id="ARBA00022737"/>
    </source>
</evidence>
<evidence type="ECO:0000313" key="2">
    <source>
        <dbReference type="EMBL" id="SVA37253.1"/>
    </source>
</evidence>
<dbReference type="GO" id="GO:0008270">
    <property type="term" value="F:zinc ion binding"/>
    <property type="evidence" value="ECO:0007669"/>
    <property type="project" value="UniProtKB-KW"/>
</dbReference>